<sequence>MSTVPVDAEITIADLERDPYPIYKRLRAQHPVMMVKSVGRILLTKAEDTKWVKDNPEIFSSDDPNTPMRRAFQAHTLMRKDGAEHMRERMAMAPAFSAKNIAHHWMPIYEKIADGLLDELPVGETVDLFPTLAGPFAARCLAQLLGLPDASDADMQRWSQTLIDGAGNFGWAPAPFEASDRANAEMDAYMDRVSPLHLAGPNPSALSAMVATADPIEQSQIRANIKIAIGGGLNEPRDALLSILYGVLTNPDQRAYLLKEGAWGDAFDEGVRWVAPIQVSSRLVTEDTEIRGLPIAKGETVMTVQASANHDEDIWPDGHLYDATRAKRPHQAFGNGPHFCQGKHIARRMLADILLPRLFERFPAMQLHDPAAVRFHGFGFRGALNFPVTLK</sequence>
<gene>
    <name evidence="2" type="ORF">SAMN04488523_111112</name>
</gene>
<dbReference type="InterPro" id="IPR001128">
    <property type="entry name" value="Cyt_P450"/>
</dbReference>
<dbReference type="PRINTS" id="PR00359">
    <property type="entry name" value="BP450"/>
</dbReference>
<evidence type="ECO:0008006" key="4">
    <source>
        <dbReference type="Google" id="ProtNLM"/>
    </source>
</evidence>
<dbReference type="PANTHER" id="PTHR46696">
    <property type="entry name" value="P450, PUTATIVE (EUROFUNG)-RELATED"/>
    <property type="match status" value="1"/>
</dbReference>
<dbReference type="InterPro" id="IPR036396">
    <property type="entry name" value="Cyt_P450_sf"/>
</dbReference>
<dbReference type="GO" id="GO:0005506">
    <property type="term" value="F:iron ion binding"/>
    <property type="evidence" value="ECO:0007669"/>
    <property type="project" value="InterPro"/>
</dbReference>
<proteinExistence type="inferred from homology"/>
<dbReference type="InterPro" id="IPR002397">
    <property type="entry name" value="Cyt_P450_B"/>
</dbReference>
<dbReference type="EMBL" id="FOMW01000011">
    <property type="protein sequence ID" value="SFE87644.1"/>
    <property type="molecule type" value="Genomic_DNA"/>
</dbReference>
<evidence type="ECO:0000313" key="3">
    <source>
        <dbReference type="Proteomes" id="UP000198977"/>
    </source>
</evidence>
<reference evidence="2 3" key="1">
    <citation type="submission" date="2016-10" db="EMBL/GenBank/DDBJ databases">
        <authorList>
            <person name="de Groot N.N."/>
        </authorList>
    </citation>
    <scope>NUCLEOTIDE SEQUENCE [LARGE SCALE GENOMIC DNA]</scope>
    <source>
        <strain evidence="2 3">DSM 11443</strain>
    </source>
</reference>
<dbReference type="GO" id="GO:0016705">
    <property type="term" value="F:oxidoreductase activity, acting on paired donors, with incorporation or reduction of molecular oxygen"/>
    <property type="evidence" value="ECO:0007669"/>
    <property type="project" value="InterPro"/>
</dbReference>
<dbReference type="OrthoDB" id="9801155at2"/>
<keyword evidence="3" id="KW-1185">Reference proteome</keyword>
<dbReference type="GO" id="GO:0004497">
    <property type="term" value="F:monooxygenase activity"/>
    <property type="evidence" value="ECO:0007669"/>
    <property type="project" value="InterPro"/>
</dbReference>
<dbReference type="AlphaFoldDB" id="A0A1I2E3Y9"/>
<dbReference type="Gene3D" id="1.10.630.10">
    <property type="entry name" value="Cytochrome P450"/>
    <property type="match status" value="1"/>
</dbReference>
<dbReference type="PANTHER" id="PTHR46696:SF1">
    <property type="entry name" value="CYTOCHROME P450 YJIB-RELATED"/>
    <property type="match status" value="1"/>
</dbReference>
<evidence type="ECO:0000256" key="1">
    <source>
        <dbReference type="ARBA" id="ARBA00010617"/>
    </source>
</evidence>
<dbReference type="STRING" id="74348.SAMN04488523_111112"/>
<protein>
    <recommendedName>
        <fullName evidence="4">Cytochrome P450</fullName>
    </recommendedName>
</protein>
<comment type="similarity">
    <text evidence="1">Belongs to the cytochrome P450 family.</text>
</comment>
<dbReference type="GO" id="GO:0020037">
    <property type="term" value="F:heme binding"/>
    <property type="evidence" value="ECO:0007669"/>
    <property type="project" value="InterPro"/>
</dbReference>
<accession>A0A1I2E3Y9</accession>
<dbReference type="Proteomes" id="UP000198977">
    <property type="component" value="Unassembled WGS sequence"/>
</dbReference>
<name>A0A1I2E3Y9_9RHOB</name>
<evidence type="ECO:0000313" key="2">
    <source>
        <dbReference type="EMBL" id="SFE87644.1"/>
    </source>
</evidence>
<dbReference type="RefSeq" id="WP_093924757.1">
    <property type="nucleotide sequence ID" value="NZ_FOMW01000011.1"/>
</dbReference>
<organism evidence="2 3">
    <name type="scientific">Sulfitobacter brevis</name>
    <dbReference type="NCBI Taxonomy" id="74348"/>
    <lineage>
        <taxon>Bacteria</taxon>
        <taxon>Pseudomonadati</taxon>
        <taxon>Pseudomonadota</taxon>
        <taxon>Alphaproteobacteria</taxon>
        <taxon>Rhodobacterales</taxon>
        <taxon>Roseobacteraceae</taxon>
        <taxon>Sulfitobacter</taxon>
    </lineage>
</organism>
<dbReference type="Pfam" id="PF00067">
    <property type="entry name" value="p450"/>
    <property type="match status" value="1"/>
</dbReference>
<dbReference type="SUPFAM" id="SSF48264">
    <property type="entry name" value="Cytochrome P450"/>
    <property type="match status" value="1"/>
</dbReference>